<keyword evidence="10" id="KW-0131">Cell cycle</keyword>
<dbReference type="GO" id="GO:0003910">
    <property type="term" value="F:DNA ligase (ATP) activity"/>
    <property type="evidence" value="ECO:0007669"/>
    <property type="project" value="UniProtKB-EC"/>
</dbReference>
<evidence type="ECO:0000313" key="16">
    <source>
        <dbReference type="Proteomes" id="UP000315648"/>
    </source>
</evidence>
<dbReference type="Pfam" id="PF04675">
    <property type="entry name" value="DNA_ligase_A_N"/>
    <property type="match status" value="1"/>
</dbReference>
<evidence type="ECO:0000256" key="12">
    <source>
        <dbReference type="RuleBase" id="RU000617"/>
    </source>
</evidence>
<keyword evidence="8 12" id="KW-0233">DNA recombination</keyword>
<keyword evidence="5 12" id="KW-0547">Nucleotide-binding</keyword>
<dbReference type="GO" id="GO:0006310">
    <property type="term" value="P:DNA recombination"/>
    <property type="evidence" value="ECO:0007669"/>
    <property type="project" value="UniProtKB-KW"/>
</dbReference>
<comment type="catalytic activity">
    <reaction evidence="11 12">
        <text>ATP + (deoxyribonucleotide)n-3'-hydroxyl + 5'-phospho-(deoxyribonucleotide)m = (deoxyribonucleotide)n+m + AMP + diphosphate.</text>
        <dbReference type="EC" id="6.5.1.1"/>
    </reaction>
</comment>
<keyword evidence="3" id="KW-0132">Cell division</keyword>
<evidence type="ECO:0000256" key="8">
    <source>
        <dbReference type="ARBA" id="ARBA00023172"/>
    </source>
</evidence>
<dbReference type="Gene3D" id="3.30.470.30">
    <property type="entry name" value="DNA ligase/mRNA capping enzyme"/>
    <property type="match status" value="1"/>
</dbReference>
<comment type="similarity">
    <text evidence="1 13">Belongs to the ATP-dependent DNA ligase family.</text>
</comment>
<dbReference type="PROSITE" id="PS50160">
    <property type="entry name" value="DNA_LIGASE_A3"/>
    <property type="match status" value="1"/>
</dbReference>
<dbReference type="InterPro" id="IPR011108">
    <property type="entry name" value="RMMBL"/>
</dbReference>
<dbReference type="InterPro" id="IPR012310">
    <property type="entry name" value="DNA_ligase_ATP-dep_cent"/>
</dbReference>
<dbReference type="EMBL" id="VMBG01000001">
    <property type="protein sequence ID" value="TSJ79700.1"/>
    <property type="molecule type" value="Genomic_DNA"/>
</dbReference>
<dbReference type="PROSITE" id="PS00697">
    <property type="entry name" value="DNA_LIGASE_A1"/>
    <property type="match status" value="1"/>
</dbReference>
<evidence type="ECO:0000259" key="14">
    <source>
        <dbReference type="PROSITE" id="PS50160"/>
    </source>
</evidence>
<gene>
    <name evidence="15" type="ORF">FPL22_02165</name>
</gene>
<evidence type="ECO:0000313" key="15">
    <source>
        <dbReference type="EMBL" id="TSJ79700.1"/>
    </source>
</evidence>
<dbReference type="Pfam" id="PF04679">
    <property type="entry name" value="DNA_ligase_A_C"/>
    <property type="match status" value="1"/>
</dbReference>
<comment type="caution">
    <text evidence="15">The sequence shown here is derived from an EMBL/GenBank/DDBJ whole genome shotgun (WGS) entry which is preliminary data.</text>
</comment>
<dbReference type="GO" id="GO:0006260">
    <property type="term" value="P:DNA replication"/>
    <property type="evidence" value="ECO:0007669"/>
    <property type="project" value="UniProtKB-KW"/>
</dbReference>
<dbReference type="Gene3D" id="3.60.15.10">
    <property type="entry name" value="Ribonuclease Z/Hydroxyacylglutathione hydrolase-like"/>
    <property type="match status" value="1"/>
</dbReference>
<dbReference type="GO" id="GO:0006281">
    <property type="term" value="P:DNA repair"/>
    <property type="evidence" value="ECO:0007669"/>
    <property type="project" value="UniProtKB-KW"/>
</dbReference>
<dbReference type="InterPro" id="IPR036866">
    <property type="entry name" value="RibonucZ/Hydroxyglut_hydro"/>
</dbReference>
<dbReference type="SUPFAM" id="SSF56281">
    <property type="entry name" value="Metallo-hydrolase/oxidoreductase"/>
    <property type="match status" value="1"/>
</dbReference>
<keyword evidence="9 12" id="KW-0234">DNA repair</keyword>
<dbReference type="Pfam" id="PF07521">
    <property type="entry name" value="RMMBL"/>
    <property type="match status" value="1"/>
</dbReference>
<dbReference type="AlphaFoldDB" id="A0A556QSU1"/>
<keyword evidence="6 12" id="KW-0227">DNA damage</keyword>
<sequence>MAWDVQFRNGLWLPQAGWWLDAHHPVDRSFVSHAHFDHLAPHREILCSEGTSKLMGARMPGERREHILPFNQTESLTPEIAVTLYPAGHIFGSAQILLEHAEHGRLLYTGDFKLRRGLSAEVCDTPRADLVIMETTYGRPHYVLPPTAEVISAIIHFCRQTIEDGETPVLFGYSLGKSQEILSGLAGAGLPAMLHPQTLKLTRVYEELGMSFPPYRVFDADQLAGHVVICPPQSPASSFIKKIPHRRTAMITGWALDPGARFRYQCDAAFPLSDHADYDDLLRFVDLVQPRRVLTLHGFASDFARTLRDRGIEAWAIGQDNQLEMPLTLGFPENPAPRPTAATPEAAFASDSLDSFAQTAEQLKSLSGKLDKIALLARYLASLGNEDAALAALYFTGRPFPQTESRALNLGWSVIKRALLDVTGLNEGDYRRAYLRYSDSGDTAEAILAGHTEPQPTPLTDIAQLLCSLADARGPAAKLSLLQERLRALSPAAAKYLIKIITGDLRIGLKEGLVEEAIAASASRPVETVREANLLCGDIAEVVRATRENRLEQIQLQVFHPLQFMLASPEPTAGAILQRLGAPVWLEEKYDGIRCQVHKHGGRVELFSRDLHRITAQFPDLAAAAHTLPGDFIIDGELLAWRDGRALPFAELQKRLGRKGDDFFLGEEIPVSVSCYDLLWRNGINLLKTTLAGRRTALAALLAISPVANTRFTLAPVQQARTEVEIEAAFLAARQRGNEGLMAKDPLSAYTPGRRGLAWLKLKKAYATIDVVVVGVEYGHGKRKGVLSDYTFSIRDEASGRLLTIGKAYSGLTDVEIAELTRHFLENTIEEKGRYRSVVPDTVLEIAFDSIQPSKRHESGYALRFPRIARIRTDKTVAEIDTLATCARLAAGAFITAPEDVRPD</sequence>
<evidence type="ECO:0000256" key="2">
    <source>
        <dbReference type="ARBA" id="ARBA00022598"/>
    </source>
</evidence>
<evidence type="ECO:0000256" key="10">
    <source>
        <dbReference type="ARBA" id="ARBA00023306"/>
    </source>
</evidence>
<dbReference type="PANTHER" id="PTHR45674:SF4">
    <property type="entry name" value="DNA LIGASE 1"/>
    <property type="match status" value="1"/>
</dbReference>
<dbReference type="SUPFAM" id="SSF50249">
    <property type="entry name" value="Nucleic acid-binding proteins"/>
    <property type="match status" value="1"/>
</dbReference>
<dbReference type="Gene3D" id="2.40.50.140">
    <property type="entry name" value="Nucleic acid-binding proteins"/>
    <property type="match status" value="1"/>
</dbReference>
<organism evidence="15 16">
    <name type="scientific">Rariglobus hedericola</name>
    <dbReference type="NCBI Taxonomy" id="2597822"/>
    <lineage>
        <taxon>Bacteria</taxon>
        <taxon>Pseudomonadati</taxon>
        <taxon>Verrucomicrobiota</taxon>
        <taxon>Opitutia</taxon>
        <taxon>Opitutales</taxon>
        <taxon>Opitutaceae</taxon>
        <taxon>Rariglobus</taxon>
    </lineage>
</organism>
<dbReference type="InterPro" id="IPR016059">
    <property type="entry name" value="DNA_ligase_ATP-dep_CS"/>
</dbReference>
<dbReference type="Pfam" id="PF01068">
    <property type="entry name" value="DNA_ligase_A_M"/>
    <property type="match status" value="1"/>
</dbReference>
<dbReference type="InterPro" id="IPR012308">
    <property type="entry name" value="DNA_ligase_ATP-dep_N"/>
</dbReference>
<dbReference type="InterPro" id="IPR012340">
    <property type="entry name" value="NA-bd_OB-fold"/>
</dbReference>
<dbReference type="SUPFAM" id="SSF117018">
    <property type="entry name" value="ATP-dependent DNA ligase DNA-binding domain"/>
    <property type="match status" value="1"/>
</dbReference>
<keyword evidence="7 12" id="KW-0067">ATP-binding</keyword>
<protein>
    <recommendedName>
        <fullName evidence="12">DNA ligase</fullName>
        <ecNumber evidence="12">6.5.1.1</ecNumber>
    </recommendedName>
</protein>
<dbReference type="OrthoDB" id="9802472at2"/>
<feature type="domain" description="ATP-dependent DNA ligase family profile" evidence="14">
    <location>
        <begin position="668"/>
        <end position="796"/>
    </location>
</feature>
<dbReference type="InterPro" id="IPR012309">
    <property type="entry name" value="DNA_ligase_ATP-dep_C"/>
</dbReference>
<keyword evidence="16" id="KW-1185">Reference proteome</keyword>
<evidence type="ECO:0000256" key="3">
    <source>
        <dbReference type="ARBA" id="ARBA00022618"/>
    </source>
</evidence>
<dbReference type="CDD" id="cd07898">
    <property type="entry name" value="Adenylation_DNA_ligase"/>
    <property type="match status" value="1"/>
</dbReference>
<dbReference type="InterPro" id="IPR036599">
    <property type="entry name" value="DNA_ligase_N_sf"/>
</dbReference>
<evidence type="ECO:0000256" key="6">
    <source>
        <dbReference type="ARBA" id="ARBA00022763"/>
    </source>
</evidence>
<dbReference type="Proteomes" id="UP000315648">
    <property type="component" value="Unassembled WGS sequence"/>
</dbReference>
<evidence type="ECO:0000256" key="13">
    <source>
        <dbReference type="RuleBase" id="RU004196"/>
    </source>
</evidence>
<dbReference type="GO" id="GO:0005524">
    <property type="term" value="F:ATP binding"/>
    <property type="evidence" value="ECO:0007669"/>
    <property type="project" value="UniProtKB-KW"/>
</dbReference>
<evidence type="ECO:0000256" key="1">
    <source>
        <dbReference type="ARBA" id="ARBA00007572"/>
    </source>
</evidence>
<evidence type="ECO:0000256" key="5">
    <source>
        <dbReference type="ARBA" id="ARBA00022741"/>
    </source>
</evidence>
<dbReference type="InterPro" id="IPR000977">
    <property type="entry name" value="DNA_ligase_ATP-dep"/>
</dbReference>
<dbReference type="SUPFAM" id="SSF56091">
    <property type="entry name" value="DNA ligase/mRNA capping enzyme, catalytic domain"/>
    <property type="match status" value="1"/>
</dbReference>
<dbReference type="Gene3D" id="3.40.50.12650">
    <property type="match status" value="1"/>
</dbReference>
<dbReference type="PROSITE" id="PS00333">
    <property type="entry name" value="DNA_LIGASE_A2"/>
    <property type="match status" value="1"/>
</dbReference>
<dbReference type="NCBIfam" id="TIGR00574">
    <property type="entry name" value="dnl1"/>
    <property type="match status" value="1"/>
</dbReference>
<keyword evidence="2 12" id="KW-0436">Ligase</keyword>
<evidence type="ECO:0000256" key="9">
    <source>
        <dbReference type="ARBA" id="ARBA00023204"/>
    </source>
</evidence>
<evidence type="ECO:0000256" key="4">
    <source>
        <dbReference type="ARBA" id="ARBA00022705"/>
    </source>
</evidence>
<dbReference type="GO" id="GO:0051301">
    <property type="term" value="P:cell division"/>
    <property type="evidence" value="ECO:0007669"/>
    <property type="project" value="UniProtKB-KW"/>
</dbReference>
<name>A0A556QSU1_9BACT</name>
<dbReference type="InterPro" id="IPR050191">
    <property type="entry name" value="ATP-dep_DNA_ligase"/>
</dbReference>
<reference evidence="15 16" key="1">
    <citation type="submission" date="2019-07" db="EMBL/GenBank/DDBJ databases">
        <title>Description of 53C-WASEF.</title>
        <authorList>
            <person name="Pitt A."/>
            <person name="Hahn M.W."/>
        </authorList>
    </citation>
    <scope>NUCLEOTIDE SEQUENCE [LARGE SCALE GENOMIC DNA]</scope>
    <source>
        <strain evidence="15 16">53C-WASEF</strain>
    </source>
</reference>
<keyword evidence="4" id="KW-0235">DNA replication</keyword>
<dbReference type="EC" id="6.5.1.1" evidence="12"/>
<accession>A0A556QSU1</accession>
<dbReference type="CDD" id="cd07972">
    <property type="entry name" value="OBF_DNA_ligase_Arch_LigB"/>
    <property type="match status" value="1"/>
</dbReference>
<evidence type="ECO:0000256" key="11">
    <source>
        <dbReference type="ARBA" id="ARBA00034003"/>
    </source>
</evidence>
<dbReference type="PANTHER" id="PTHR45674">
    <property type="entry name" value="DNA LIGASE 1/3 FAMILY MEMBER"/>
    <property type="match status" value="1"/>
</dbReference>
<dbReference type="GO" id="GO:0003677">
    <property type="term" value="F:DNA binding"/>
    <property type="evidence" value="ECO:0007669"/>
    <property type="project" value="InterPro"/>
</dbReference>
<proteinExistence type="inferred from homology"/>
<evidence type="ECO:0000256" key="7">
    <source>
        <dbReference type="ARBA" id="ARBA00022840"/>
    </source>
</evidence>
<dbReference type="Gene3D" id="1.10.3260.10">
    <property type="entry name" value="DNA ligase, ATP-dependent, N-terminal domain"/>
    <property type="match status" value="1"/>
</dbReference>
<dbReference type="GO" id="GO:0071897">
    <property type="term" value="P:DNA biosynthetic process"/>
    <property type="evidence" value="ECO:0007669"/>
    <property type="project" value="InterPro"/>
</dbReference>